<dbReference type="InterPro" id="IPR039279">
    <property type="entry name" value="QRT3-like"/>
</dbReference>
<dbReference type="Proteomes" id="UP001244011">
    <property type="component" value="Unassembled WGS sequence"/>
</dbReference>
<dbReference type="PROSITE" id="PS50206">
    <property type="entry name" value="RHODANESE_3"/>
    <property type="match status" value="1"/>
</dbReference>
<keyword evidence="5" id="KW-0456">Lyase</keyword>
<gene>
    <name evidence="5" type="ORF">QBC33DRAFT_491413</name>
</gene>
<dbReference type="Gene3D" id="2.160.20.10">
    <property type="entry name" value="Single-stranded right-handed beta-helix, Pectin lyase-like"/>
    <property type="match status" value="2"/>
</dbReference>
<dbReference type="GeneID" id="85308658"/>
<dbReference type="InterPro" id="IPR018392">
    <property type="entry name" value="LysM"/>
</dbReference>
<feature type="chain" id="PRO_5042481539" evidence="2">
    <location>
        <begin position="20"/>
        <end position="1583"/>
    </location>
</feature>
<dbReference type="Pfam" id="PF12708">
    <property type="entry name" value="Pect-lyase_RHGA_epim"/>
    <property type="match status" value="2"/>
</dbReference>
<dbReference type="InterPro" id="IPR002889">
    <property type="entry name" value="WSC_carb-bd"/>
</dbReference>
<evidence type="ECO:0000313" key="6">
    <source>
        <dbReference type="Proteomes" id="UP001244011"/>
    </source>
</evidence>
<keyword evidence="6" id="KW-1185">Reference proteome</keyword>
<dbReference type="InterPro" id="IPR001763">
    <property type="entry name" value="Rhodanese-like_dom"/>
</dbReference>
<dbReference type="SUPFAM" id="SSF51126">
    <property type="entry name" value="Pectin lyase-like"/>
    <property type="match status" value="2"/>
</dbReference>
<feature type="domain" description="LysM" evidence="4">
    <location>
        <begin position="1368"/>
        <end position="1419"/>
    </location>
</feature>
<name>A0AAJ0FGS6_9PEZI</name>
<dbReference type="InterPro" id="IPR024535">
    <property type="entry name" value="RHGA/B-epi-like_pectate_lyase"/>
</dbReference>
<keyword evidence="2" id="KW-0732">Signal</keyword>
<dbReference type="InterPro" id="IPR036779">
    <property type="entry name" value="LysM_dom_sf"/>
</dbReference>
<dbReference type="FunFam" id="2.160.20.10:FF:000049">
    <property type="entry name" value="Putative exo-beta-1,3-glucanase"/>
    <property type="match status" value="1"/>
</dbReference>
<dbReference type="Pfam" id="PF01822">
    <property type="entry name" value="WSC"/>
    <property type="match status" value="1"/>
</dbReference>
<feature type="compositionally biased region" description="Low complexity" evidence="1">
    <location>
        <begin position="126"/>
        <end position="146"/>
    </location>
</feature>
<dbReference type="RefSeq" id="XP_060284119.1">
    <property type="nucleotide sequence ID" value="XM_060425471.1"/>
</dbReference>
<organism evidence="5 6">
    <name type="scientific">Phialemonium atrogriseum</name>
    <dbReference type="NCBI Taxonomy" id="1093897"/>
    <lineage>
        <taxon>Eukaryota</taxon>
        <taxon>Fungi</taxon>
        <taxon>Dikarya</taxon>
        <taxon>Ascomycota</taxon>
        <taxon>Pezizomycotina</taxon>
        <taxon>Sordariomycetes</taxon>
        <taxon>Sordariomycetidae</taxon>
        <taxon>Cephalothecales</taxon>
        <taxon>Cephalothecaceae</taxon>
        <taxon>Phialemonium</taxon>
    </lineage>
</organism>
<feature type="domain" description="Rhodanese" evidence="3">
    <location>
        <begin position="895"/>
        <end position="949"/>
    </location>
</feature>
<evidence type="ECO:0000259" key="4">
    <source>
        <dbReference type="PROSITE" id="PS51782"/>
    </source>
</evidence>
<feature type="region of interest" description="Disordered" evidence="1">
    <location>
        <begin position="89"/>
        <end position="147"/>
    </location>
</feature>
<proteinExistence type="predicted"/>
<dbReference type="InterPro" id="IPR011050">
    <property type="entry name" value="Pectin_lyase_fold/virulence"/>
</dbReference>
<dbReference type="PROSITE" id="PS51782">
    <property type="entry name" value="LYSM"/>
    <property type="match status" value="2"/>
</dbReference>
<evidence type="ECO:0000259" key="3">
    <source>
        <dbReference type="PROSITE" id="PS50206"/>
    </source>
</evidence>
<evidence type="ECO:0000256" key="1">
    <source>
        <dbReference type="SAM" id="MobiDB-lite"/>
    </source>
</evidence>
<dbReference type="CDD" id="cd23668">
    <property type="entry name" value="GH55_beta13glucanase-like"/>
    <property type="match status" value="1"/>
</dbReference>
<evidence type="ECO:0000256" key="2">
    <source>
        <dbReference type="SAM" id="SignalP"/>
    </source>
</evidence>
<dbReference type="InterPro" id="IPR012334">
    <property type="entry name" value="Pectin_lyas_fold"/>
</dbReference>
<sequence length="1583" mass="169738">MALALQQLLLFFLVSFLYAAQPLVAHSHNHRTHDKIHQVLHEHHVRRNASSLASNGTAAAVPGSAEDIIARFQQAMAVANQAILEAPKENVPQVQNSTTRRRKRTKAQPLDYSGDFHQHANGTVFRRGTNGTTVSGSNSNSTTFTRESYTVPPEVAEAARILAEANPLPPADYDVLLADVRARMAKRKVHLNDTNMMPQKMQRPSGLVEYVPPAELAITVQNGTQVAGPEHPVDDYLDDTDEEADPSAKLAKRAATTFWMETMTQRGSAPYAPAGYKVWRNVKDYGAYGDGIHDDTAAINLAISEGGRCGAGCPASTQFPATVYFPAGTYLVSSPIIQLYNTEMLGDPFNPPVILAAESFSGLGVITSDVYVDDDVTWYLNQNNFLRSVRNFVMDIRPTPQWAYVCAIHWQVAQGTSLENIAFISTTPAEYEDTTHQGIYMENGSGGFMSDLVFVGGNFGAYFGNQQFTTSGLLFDSCRTGLQIHWDWGWTMQDTEFYNCRKGIVIVGGAGGPFSTGQGVGSLSLVDVHMWGVPVVVETSLFADNSTALHISNGGFENCATIVLDSQTNTVLYPGNAAGLTNVMSWGFGKVADPSGETGFMNGADMPAPDYPASLLVSDDIHPRAKFFHRTRPSYADPGNSQIFDVKALGAKGDGTTDDTAILNRILDVAANVSGIVYFPHGIYIIKDTLEVPVGSRIIGQAWPQIMATGAQFQDMANPRAAVRVGAVGSVGVMEIQCVMFTVRGPTAGAVLVEWNVHESTQGSAGLWDSHIRVGGAKGSDLQKAECPKTVQNKGCIAASMMMHMTEKSSGYLENVWMWVADHDMEDADQIQINVYAARGILIESQGPTWLWGTAAEHAVLYQYQLSGAKNVVMGLIQTEAPYFQPSPKAPAPFEKGLVFKDDPTFADCPANSKTCAMAWSLRMVDSTNVYVISGGLYTWFQDYSQDCVNSGANDCQLSTFYVEQSYDVWIYNLITIGAIQMITPLNGQPVIAINNRNGFASSIVTWLGGANQTVGGRNITGYTLYTRDDLASYGFSEQCKTALTATLACVDQTMQWTSPAYRGSLGNATLQDEVCDVGCRSSLASWYQGVSTSCADYTWNSGAPLEMAGGYVWYGYNESCLTDTSTGRYCNDVIDEFSETETLDGMPNSELCSGCFTARVRMMQKSTYSVYNTVPWYQMALEAIQARCSLQVPMPTEVPPPLIVVPTPEPFCVSGNYYTAQAGDTCNSIALANDVSSANVFYAATAAGSARGCSDLPAGLTICLPLTCMTYLVKSTDNCFTASASAGIDDIAVYNSWIDDGCDNLHEANATLGSVLCASPLGGTYIPGTATNTSGIPGGGMANYSSVAVDPPTGATVAPRTVMECGRWYVAQQDDTCAYITMTYSIGLSLFAKMNPSIDAKTSGGCSASIIPGYAYCMSPVFNPYAGSSNRTYTTKPFGCWSNLDNSSQVLLGSIWTDGTMTLDTCAKACFTDGFTLAGFSGSDTCLCGDQVSINSVQLSTSTCATNQDNALSLYGLSSDDDGDATLLLTFQFTDVGCFANSALITGSGPSATWATNNTVGNCASLCGYAHLCCEGGSVAEA</sequence>
<protein>
    <submittedName>
        <fullName evidence="5">Pectate lyase superfamily protein-domain-containing protein</fullName>
    </submittedName>
</protein>
<reference evidence="5" key="1">
    <citation type="submission" date="2023-06" db="EMBL/GenBank/DDBJ databases">
        <title>Genome-scale phylogeny and comparative genomics of the fungal order Sordariales.</title>
        <authorList>
            <consortium name="Lawrence Berkeley National Laboratory"/>
            <person name="Hensen N."/>
            <person name="Bonometti L."/>
            <person name="Westerberg I."/>
            <person name="Brannstrom I.O."/>
            <person name="Guillou S."/>
            <person name="Cros-Aarteil S."/>
            <person name="Calhoun S."/>
            <person name="Haridas S."/>
            <person name="Kuo A."/>
            <person name="Mondo S."/>
            <person name="Pangilinan J."/>
            <person name="Riley R."/>
            <person name="Labutti K."/>
            <person name="Andreopoulos B."/>
            <person name="Lipzen A."/>
            <person name="Chen C."/>
            <person name="Yanf M."/>
            <person name="Daum C."/>
            <person name="Ng V."/>
            <person name="Clum A."/>
            <person name="Steindorff A."/>
            <person name="Ohm R."/>
            <person name="Martin F."/>
            <person name="Silar P."/>
            <person name="Natvig D."/>
            <person name="Lalanne C."/>
            <person name="Gautier V."/>
            <person name="Ament-Velasquez S.L."/>
            <person name="Kruys A."/>
            <person name="Hutchinson M.I."/>
            <person name="Powell A.J."/>
            <person name="Barry K."/>
            <person name="Miller A.N."/>
            <person name="Grigoriev I.V."/>
            <person name="Debuchy R."/>
            <person name="Gladieux P."/>
            <person name="Thoren M.H."/>
            <person name="Johannesson H."/>
        </authorList>
    </citation>
    <scope>NUCLEOTIDE SEQUENCE</scope>
    <source>
        <strain evidence="5">8032-3</strain>
    </source>
</reference>
<feature type="signal peptide" evidence="2">
    <location>
        <begin position="1"/>
        <end position="19"/>
    </location>
</feature>
<dbReference type="GO" id="GO:0016829">
    <property type="term" value="F:lyase activity"/>
    <property type="evidence" value="ECO:0007669"/>
    <property type="project" value="UniProtKB-KW"/>
</dbReference>
<dbReference type="PANTHER" id="PTHR33928">
    <property type="entry name" value="POLYGALACTURONASE QRT3"/>
    <property type="match status" value="1"/>
</dbReference>
<dbReference type="PANTHER" id="PTHR33928:SF2">
    <property type="entry name" value="PECTATE LYASE SUPERFAMILY PROTEIN DOMAIN-CONTAINING PROTEIN-RELATED"/>
    <property type="match status" value="1"/>
</dbReference>
<comment type="caution">
    <text evidence="5">The sequence shown here is derived from an EMBL/GenBank/DDBJ whole genome shotgun (WGS) entry which is preliminary data.</text>
</comment>
<feature type="domain" description="LysM" evidence="4">
    <location>
        <begin position="1217"/>
        <end position="1265"/>
    </location>
</feature>
<accession>A0AAJ0FGS6</accession>
<dbReference type="GO" id="GO:0004650">
    <property type="term" value="F:polygalacturonase activity"/>
    <property type="evidence" value="ECO:0007669"/>
    <property type="project" value="InterPro"/>
</dbReference>
<dbReference type="EMBL" id="MU839007">
    <property type="protein sequence ID" value="KAK1767906.1"/>
    <property type="molecule type" value="Genomic_DNA"/>
</dbReference>
<evidence type="ECO:0000313" key="5">
    <source>
        <dbReference type="EMBL" id="KAK1767906.1"/>
    </source>
</evidence>
<dbReference type="Gene3D" id="3.10.350.10">
    <property type="entry name" value="LysM domain"/>
    <property type="match status" value="2"/>
</dbReference>